<dbReference type="OrthoDB" id="4369127at2759"/>
<sequence>MSFKLDLQQRHLVLEELGVTLELHSAARPESSPEVVHLRVRRDVTIPPSTEALVPAQTLDLESDLTTTIFSPEQLLAEQRMDQQVSPVRAALISGERLSIGPDPFSWGPIHRGSRARSPEGPGPIHLEPQTDPSPVVSQ</sequence>
<dbReference type="EMBL" id="VIIS01002159">
    <property type="protein sequence ID" value="KAF0287901.1"/>
    <property type="molecule type" value="Genomic_DNA"/>
</dbReference>
<name>A0A6A4VE91_AMPAM</name>
<accession>A0A6A4VE91</accession>
<evidence type="ECO:0000256" key="1">
    <source>
        <dbReference type="SAM" id="MobiDB-lite"/>
    </source>
</evidence>
<reference evidence="2 3" key="1">
    <citation type="submission" date="2019-07" db="EMBL/GenBank/DDBJ databases">
        <title>Draft genome assembly of a fouling barnacle, Amphibalanus amphitrite (Darwin, 1854): The first reference genome for Thecostraca.</title>
        <authorList>
            <person name="Kim W."/>
        </authorList>
    </citation>
    <scope>NUCLEOTIDE SEQUENCE [LARGE SCALE GENOMIC DNA]</scope>
    <source>
        <strain evidence="2">SNU_AA5</strain>
        <tissue evidence="2">Soma without cirri and trophi</tissue>
    </source>
</reference>
<feature type="region of interest" description="Disordered" evidence="1">
    <location>
        <begin position="102"/>
        <end position="139"/>
    </location>
</feature>
<gene>
    <name evidence="2" type="ORF">FJT64_013737</name>
</gene>
<dbReference type="AlphaFoldDB" id="A0A6A4VE91"/>
<organism evidence="2 3">
    <name type="scientific">Amphibalanus amphitrite</name>
    <name type="common">Striped barnacle</name>
    <name type="synonym">Balanus amphitrite</name>
    <dbReference type="NCBI Taxonomy" id="1232801"/>
    <lineage>
        <taxon>Eukaryota</taxon>
        <taxon>Metazoa</taxon>
        <taxon>Ecdysozoa</taxon>
        <taxon>Arthropoda</taxon>
        <taxon>Crustacea</taxon>
        <taxon>Multicrustacea</taxon>
        <taxon>Cirripedia</taxon>
        <taxon>Thoracica</taxon>
        <taxon>Thoracicalcarea</taxon>
        <taxon>Balanomorpha</taxon>
        <taxon>Balanoidea</taxon>
        <taxon>Balanidae</taxon>
        <taxon>Amphibalaninae</taxon>
        <taxon>Amphibalanus</taxon>
    </lineage>
</organism>
<comment type="caution">
    <text evidence="2">The sequence shown here is derived from an EMBL/GenBank/DDBJ whole genome shotgun (WGS) entry which is preliminary data.</text>
</comment>
<evidence type="ECO:0000313" key="3">
    <source>
        <dbReference type="Proteomes" id="UP000440578"/>
    </source>
</evidence>
<proteinExistence type="predicted"/>
<dbReference type="Proteomes" id="UP000440578">
    <property type="component" value="Unassembled WGS sequence"/>
</dbReference>
<protein>
    <submittedName>
        <fullName evidence="2">Uncharacterized protein</fullName>
    </submittedName>
</protein>
<evidence type="ECO:0000313" key="2">
    <source>
        <dbReference type="EMBL" id="KAF0287901.1"/>
    </source>
</evidence>
<keyword evidence="3" id="KW-1185">Reference proteome</keyword>